<feature type="domain" description="Multidrug resistance protein MdtA-like alpha-helical hairpin" evidence="5">
    <location>
        <begin position="131"/>
        <end position="198"/>
    </location>
</feature>
<feature type="domain" description="Multidrug resistance protein MdtA-like beta-barrel" evidence="7">
    <location>
        <begin position="237"/>
        <end position="327"/>
    </location>
</feature>
<comment type="caution">
    <text evidence="9">The sequence shown here is derived from an EMBL/GenBank/DDBJ whole genome shotgun (WGS) entry which is preliminary data.</text>
</comment>
<evidence type="ECO:0000313" key="10">
    <source>
        <dbReference type="Proteomes" id="UP000484255"/>
    </source>
</evidence>
<feature type="compositionally biased region" description="Low complexity" evidence="4">
    <location>
        <begin position="412"/>
        <end position="430"/>
    </location>
</feature>
<feature type="region of interest" description="Disordered" evidence="4">
    <location>
        <begin position="404"/>
        <end position="430"/>
    </location>
</feature>
<evidence type="ECO:0000256" key="4">
    <source>
        <dbReference type="SAM" id="MobiDB-lite"/>
    </source>
</evidence>
<evidence type="ECO:0000259" key="5">
    <source>
        <dbReference type="Pfam" id="PF25876"/>
    </source>
</evidence>
<proteinExistence type="inferred from homology"/>
<organism evidence="9 10">
    <name type="scientific">Ideonella livida</name>
    <dbReference type="NCBI Taxonomy" id="2707176"/>
    <lineage>
        <taxon>Bacteria</taxon>
        <taxon>Pseudomonadati</taxon>
        <taxon>Pseudomonadota</taxon>
        <taxon>Betaproteobacteria</taxon>
        <taxon>Burkholderiales</taxon>
        <taxon>Sphaerotilaceae</taxon>
        <taxon>Ideonella</taxon>
    </lineage>
</organism>
<dbReference type="InterPro" id="IPR006143">
    <property type="entry name" value="RND_pump_MFP"/>
</dbReference>
<dbReference type="Pfam" id="PF25967">
    <property type="entry name" value="RND-MFP_C"/>
    <property type="match status" value="1"/>
</dbReference>
<dbReference type="Gene3D" id="2.40.50.100">
    <property type="match status" value="1"/>
</dbReference>
<feature type="coiled-coil region" evidence="3">
    <location>
        <begin position="131"/>
        <end position="196"/>
    </location>
</feature>
<dbReference type="Pfam" id="PF25917">
    <property type="entry name" value="BSH_RND"/>
    <property type="match status" value="1"/>
</dbReference>
<dbReference type="NCBIfam" id="TIGR01730">
    <property type="entry name" value="RND_mfp"/>
    <property type="match status" value="1"/>
</dbReference>
<evidence type="ECO:0000256" key="2">
    <source>
        <dbReference type="ARBA" id="ARBA00009477"/>
    </source>
</evidence>
<evidence type="ECO:0000259" key="6">
    <source>
        <dbReference type="Pfam" id="PF25917"/>
    </source>
</evidence>
<feature type="domain" description="Multidrug resistance protein MdtA-like barrel-sandwich hybrid" evidence="6">
    <location>
        <begin position="91"/>
        <end position="232"/>
    </location>
</feature>
<dbReference type="InterPro" id="IPR058624">
    <property type="entry name" value="MdtA-like_HH"/>
</dbReference>
<evidence type="ECO:0000313" key="9">
    <source>
        <dbReference type="EMBL" id="NDY90380.1"/>
    </source>
</evidence>
<dbReference type="GO" id="GO:0030313">
    <property type="term" value="C:cell envelope"/>
    <property type="evidence" value="ECO:0007669"/>
    <property type="project" value="UniProtKB-SubCell"/>
</dbReference>
<dbReference type="Gene3D" id="1.10.287.470">
    <property type="entry name" value="Helix hairpin bin"/>
    <property type="match status" value="1"/>
</dbReference>
<dbReference type="PANTHER" id="PTHR30158">
    <property type="entry name" value="ACRA/E-RELATED COMPONENT OF DRUG EFFLUX TRANSPORTER"/>
    <property type="match status" value="1"/>
</dbReference>
<protein>
    <submittedName>
        <fullName evidence="9">Efflux RND transporter periplasmic adaptor subunit</fullName>
    </submittedName>
</protein>
<dbReference type="EMBL" id="JAAGOH010000003">
    <property type="protein sequence ID" value="NDY90380.1"/>
    <property type="molecule type" value="Genomic_DNA"/>
</dbReference>
<dbReference type="Gene3D" id="2.40.420.20">
    <property type="match status" value="1"/>
</dbReference>
<dbReference type="InterPro" id="IPR058627">
    <property type="entry name" value="MdtA-like_C"/>
</dbReference>
<evidence type="ECO:0000259" key="8">
    <source>
        <dbReference type="Pfam" id="PF25967"/>
    </source>
</evidence>
<dbReference type="GO" id="GO:0005886">
    <property type="term" value="C:plasma membrane"/>
    <property type="evidence" value="ECO:0007669"/>
    <property type="project" value="TreeGrafter"/>
</dbReference>
<dbReference type="Proteomes" id="UP000484255">
    <property type="component" value="Unassembled WGS sequence"/>
</dbReference>
<dbReference type="GO" id="GO:0022857">
    <property type="term" value="F:transmembrane transporter activity"/>
    <property type="evidence" value="ECO:0007669"/>
    <property type="project" value="InterPro"/>
</dbReference>
<keyword evidence="10" id="KW-1185">Reference proteome</keyword>
<sequence>MSAAAPASPQDPVNAVALSAVWLRRRPLSLLAAAALLSLVALAGCQKSGAQTAPAGGAKPAAPVTVGVVTLATQTVGLSTELPGRVAAPVVAEIRPQVRGLIRSRNFVEGGTVKAGQVLYEIEPDSYRVALASAQASVDRAQATLEAARLTAQRRAELMKVEAVSQQDLQDAQVAVKQAEADLASAKATRDSAQLNLSRTQVTSPIGGRVDVSSVTPGALVTADQATVLTTVRQTDPVQVDISQSSAELLRLKRDFATGKLQKVGAEDARIRLVLEDGSVYPLPGKLRMAGVSVNTTTGAVTLRAQFPNPQGDLMPGMYVRAQLETGSVPEGLQVPQQALSRDSRGAASVLVVDAAGVVERRAVTVNRAYGNAWLVSGGLKAGERVIVEGSQKVKAGDTVQVHPVGTGGTGAPAANGAAPATAAASAASR</sequence>
<dbReference type="Gene3D" id="2.40.30.170">
    <property type="match status" value="1"/>
</dbReference>
<gene>
    <name evidence="9" type="ORF">G3A44_04120</name>
</gene>
<dbReference type="GO" id="GO:0046677">
    <property type="term" value="P:response to antibiotic"/>
    <property type="evidence" value="ECO:0007669"/>
    <property type="project" value="TreeGrafter"/>
</dbReference>
<reference evidence="9 10" key="1">
    <citation type="submission" date="2020-02" db="EMBL/GenBank/DDBJ databases">
        <title>Ideonella bacterium strain TBM-1.</title>
        <authorList>
            <person name="Chen W.-M."/>
        </authorList>
    </citation>
    <scope>NUCLEOTIDE SEQUENCE [LARGE SCALE GENOMIC DNA]</scope>
    <source>
        <strain evidence="9 10">TBM-1</strain>
    </source>
</reference>
<dbReference type="InterPro" id="IPR058626">
    <property type="entry name" value="MdtA-like_b-barrel"/>
</dbReference>
<evidence type="ECO:0000256" key="1">
    <source>
        <dbReference type="ARBA" id="ARBA00004196"/>
    </source>
</evidence>
<accession>A0A7C9THD0</accession>
<dbReference type="FunFam" id="2.40.420.20:FF:000001">
    <property type="entry name" value="Efflux RND transporter periplasmic adaptor subunit"/>
    <property type="match status" value="1"/>
</dbReference>
<dbReference type="AlphaFoldDB" id="A0A7C9THD0"/>
<dbReference type="InterPro" id="IPR058625">
    <property type="entry name" value="MdtA-like_BSH"/>
</dbReference>
<evidence type="ECO:0000256" key="3">
    <source>
        <dbReference type="SAM" id="Coils"/>
    </source>
</evidence>
<feature type="domain" description="Multidrug resistance protein MdtA-like C-terminal permuted SH3" evidence="8">
    <location>
        <begin position="335"/>
        <end position="393"/>
    </location>
</feature>
<dbReference type="Pfam" id="PF25876">
    <property type="entry name" value="HH_MFP_RND"/>
    <property type="match status" value="1"/>
</dbReference>
<dbReference type="Pfam" id="PF25944">
    <property type="entry name" value="Beta-barrel_RND"/>
    <property type="match status" value="1"/>
</dbReference>
<comment type="similarity">
    <text evidence="2">Belongs to the membrane fusion protein (MFP) (TC 8.A.1) family.</text>
</comment>
<dbReference type="PANTHER" id="PTHR30158:SF3">
    <property type="entry name" value="MULTIDRUG EFFLUX PUMP SUBUNIT ACRA-RELATED"/>
    <property type="match status" value="1"/>
</dbReference>
<evidence type="ECO:0000259" key="7">
    <source>
        <dbReference type="Pfam" id="PF25944"/>
    </source>
</evidence>
<keyword evidence="3" id="KW-0175">Coiled coil</keyword>
<name>A0A7C9THD0_9BURK</name>
<comment type="subcellular location">
    <subcellularLocation>
        <location evidence="1">Cell envelope</location>
    </subcellularLocation>
</comment>
<dbReference type="RefSeq" id="WP_163456234.1">
    <property type="nucleotide sequence ID" value="NZ_JAAGOH010000003.1"/>
</dbReference>
<dbReference type="SUPFAM" id="SSF111369">
    <property type="entry name" value="HlyD-like secretion proteins"/>
    <property type="match status" value="1"/>
</dbReference>